<evidence type="ECO:0000256" key="1">
    <source>
        <dbReference type="ARBA" id="ARBA00000553"/>
    </source>
</evidence>
<sequence length="270" mass="30344">MIAITKDKRLLGYELLNSYSNISHFVTTRSKGCSEGKYGAFNCSPYTEDKSKKVLLNQFSLLQSLKHPVKDLIIPQQVHNDASLVIDDYYFELPLFMRRAVLDGIDALITAKPGYCICVSTADCVPVLLYDKKLQVVAAIHAGWKGTVKHIVQGVLYLMNQKFGTKGEDVIACIGPSISLESFEVGKEVFEAFRKEGFDMSRISLWKEETKKHHIDLWEANRIELLNSGVPANQIEVSGICTYKNHEDFFSARRLGINSGRMLSGIMIND</sequence>
<dbReference type="RefSeq" id="WP_025076312.1">
    <property type="nucleotide sequence ID" value="NZ_FQVD01000018.1"/>
</dbReference>
<gene>
    <name evidence="11" type="ORF">SAMN05444349_11866</name>
</gene>
<dbReference type="AlphaFoldDB" id="A0A1M5BD34"/>
<dbReference type="NCBIfam" id="TIGR00726">
    <property type="entry name" value="peptidoglycan editing factor PgeF"/>
    <property type="match status" value="1"/>
</dbReference>
<dbReference type="InterPro" id="IPR003730">
    <property type="entry name" value="Cu_polyphenol_OxRdtase"/>
</dbReference>
<keyword evidence="3" id="KW-0808">Transferase</keyword>
<dbReference type="GO" id="GO:0016787">
    <property type="term" value="F:hydrolase activity"/>
    <property type="evidence" value="ECO:0007669"/>
    <property type="project" value="UniProtKB-KW"/>
</dbReference>
<dbReference type="InterPro" id="IPR011324">
    <property type="entry name" value="Cytotoxic_necrot_fac-like_cat"/>
</dbReference>
<dbReference type="InterPro" id="IPR038371">
    <property type="entry name" value="Cu_polyphenol_OxRdtase_sf"/>
</dbReference>
<keyword evidence="12" id="KW-1185">Reference proteome</keyword>
<comment type="catalytic activity">
    <reaction evidence="8">
        <text>adenosine + phosphate = alpha-D-ribose 1-phosphate + adenine</text>
        <dbReference type="Rhea" id="RHEA:27642"/>
        <dbReference type="ChEBI" id="CHEBI:16335"/>
        <dbReference type="ChEBI" id="CHEBI:16708"/>
        <dbReference type="ChEBI" id="CHEBI:43474"/>
        <dbReference type="ChEBI" id="CHEBI:57720"/>
        <dbReference type="EC" id="2.4.2.1"/>
    </reaction>
    <physiologicalReaction direction="left-to-right" evidence="8">
        <dbReference type="Rhea" id="RHEA:27643"/>
    </physiologicalReaction>
</comment>
<dbReference type="Gene3D" id="3.60.140.10">
    <property type="entry name" value="CNF1/YfiH-like putative cysteine hydrolases"/>
    <property type="match status" value="1"/>
</dbReference>
<dbReference type="GO" id="GO:0017061">
    <property type="term" value="F:S-methyl-5-thioadenosine phosphorylase activity"/>
    <property type="evidence" value="ECO:0007669"/>
    <property type="project" value="UniProtKB-EC"/>
</dbReference>
<protein>
    <recommendedName>
        <fullName evidence="10">Purine nucleoside phosphorylase</fullName>
    </recommendedName>
</protein>
<keyword evidence="6" id="KW-0862">Zinc</keyword>
<evidence type="ECO:0000313" key="11">
    <source>
        <dbReference type="EMBL" id="SHF40237.1"/>
    </source>
</evidence>
<dbReference type="EMBL" id="FQVD01000018">
    <property type="protein sequence ID" value="SHF40237.1"/>
    <property type="molecule type" value="Genomic_DNA"/>
</dbReference>
<reference evidence="11 12" key="1">
    <citation type="submission" date="2016-11" db="EMBL/GenBank/DDBJ databases">
        <authorList>
            <person name="Jaros S."/>
            <person name="Januszkiewicz K."/>
            <person name="Wedrychowicz H."/>
        </authorList>
    </citation>
    <scope>NUCLEOTIDE SEQUENCE [LARGE SCALE GENOMIC DNA]</scope>
    <source>
        <strain evidence="11 12">DSM 26883</strain>
    </source>
</reference>
<evidence type="ECO:0000256" key="2">
    <source>
        <dbReference type="ARBA" id="ARBA00007353"/>
    </source>
</evidence>
<dbReference type="OrthoDB" id="4279at2"/>
<comment type="similarity">
    <text evidence="2 10">Belongs to the purine nucleoside phosphorylase YfiH/LACC1 family.</text>
</comment>
<keyword evidence="5" id="KW-0378">Hydrolase</keyword>
<organism evidence="11 12">
    <name type="scientific">Bacteroides faecichinchillae</name>
    <dbReference type="NCBI Taxonomy" id="871325"/>
    <lineage>
        <taxon>Bacteria</taxon>
        <taxon>Pseudomonadati</taxon>
        <taxon>Bacteroidota</taxon>
        <taxon>Bacteroidia</taxon>
        <taxon>Bacteroidales</taxon>
        <taxon>Bacteroidaceae</taxon>
        <taxon>Bacteroides</taxon>
    </lineage>
</organism>
<dbReference type="PANTHER" id="PTHR30616">
    <property type="entry name" value="UNCHARACTERIZED PROTEIN YFIH"/>
    <property type="match status" value="1"/>
</dbReference>
<evidence type="ECO:0000256" key="3">
    <source>
        <dbReference type="ARBA" id="ARBA00022679"/>
    </source>
</evidence>
<comment type="catalytic activity">
    <reaction evidence="1">
        <text>inosine + phosphate = alpha-D-ribose 1-phosphate + hypoxanthine</text>
        <dbReference type="Rhea" id="RHEA:27646"/>
        <dbReference type="ChEBI" id="CHEBI:17368"/>
        <dbReference type="ChEBI" id="CHEBI:17596"/>
        <dbReference type="ChEBI" id="CHEBI:43474"/>
        <dbReference type="ChEBI" id="CHEBI:57720"/>
        <dbReference type="EC" id="2.4.2.1"/>
    </reaction>
    <physiologicalReaction direction="left-to-right" evidence="1">
        <dbReference type="Rhea" id="RHEA:27647"/>
    </physiologicalReaction>
</comment>
<dbReference type="Proteomes" id="UP000184436">
    <property type="component" value="Unassembled WGS sequence"/>
</dbReference>
<dbReference type="Pfam" id="PF02578">
    <property type="entry name" value="Cu-oxidase_4"/>
    <property type="match status" value="1"/>
</dbReference>
<evidence type="ECO:0000256" key="7">
    <source>
        <dbReference type="ARBA" id="ARBA00047989"/>
    </source>
</evidence>
<name>A0A1M5BD34_9BACE</name>
<evidence type="ECO:0000256" key="8">
    <source>
        <dbReference type="ARBA" id="ARBA00048968"/>
    </source>
</evidence>
<dbReference type="GO" id="GO:0005507">
    <property type="term" value="F:copper ion binding"/>
    <property type="evidence" value="ECO:0007669"/>
    <property type="project" value="TreeGrafter"/>
</dbReference>
<evidence type="ECO:0000256" key="10">
    <source>
        <dbReference type="RuleBase" id="RU361274"/>
    </source>
</evidence>
<keyword evidence="4" id="KW-0479">Metal-binding</keyword>
<evidence type="ECO:0000256" key="4">
    <source>
        <dbReference type="ARBA" id="ARBA00022723"/>
    </source>
</evidence>
<comment type="catalytic activity">
    <reaction evidence="7">
        <text>adenosine + H2O + H(+) = inosine + NH4(+)</text>
        <dbReference type="Rhea" id="RHEA:24408"/>
        <dbReference type="ChEBI" id="CHEBI:15377"/>
        <dbReference type="ChEBI" id="CHEBI:15378"/>
        <dbReference type="ChEBI" id="CHEBI:16335"/>
        <dbReference type="ChEBI" id="CHEBI:17596"/>
        <dbReference type="ChEBI" id="CHEBI:28938"/>
        <dbReference type="EC" id="3.5.4.4"/>
    </reaction>
    <physiologicalReaction direction="left-to-right" evidence="7">
        <dbReference type="Rhea" id="RHEA:24409"/>
    </physiologicalReaction>
</comment>
<accession>A0A1M5BD34</accession>
<evidence type="ECO:0000256" key="6">
    <source>
        <dbReference type="ARBA" id="ARBA00022833"/>
    </source>
</evidence>
<dbReference type="CDD" id="cd16833">
    <property type="entry name" value="YfiH"/>
    <property type="match status" value="1"/>
</dbReference>
<evidence type="ECO:0000256" key="5">
    <source>
        <dbReference type="ARBA" id="ARBA00022801"/>
    </source>
</evidence>
<evidence type="ECO:0000313" key="12">
    <source>
        <dbReference type="Proteomes" id="UP000184436"/>
    </source>
</evidence>
<dbReference type="SUPFAM" id="SSF64438">
    <property type="entry name" value="CNF1/YfiH-like putative cysteine hydrolases"/>
    <property type="match status" value="1"/>
</dbReference>
<evidence type="ECO:0000256" key="9">
    <source>
        <dbReference type="ARBA" id="ARBA00049893"/>
    </source>
</evidence>
<dbReference type="PANTHER" id="PTHR30616:SF2">
    <property type="entry name" value="PURINE NUCLEOSIDE PHOSPHORYLASE LACC1"/>
    <property type="match status" value="1"/>
</dbReference>
<proteinExistence type="inferred from homology"/>
<dbReference type="STRING" id="871325.SAMN05444349_11866"/>
<comment type="catalytic activity">
    <reaction evidence="9">
        <text>S-methyl-5'-thioadenosine + phosphate = 5-(methylsulfanyl)-alpha-D-ribose 1-phosphate + adenine</text>
        <dbReference type="Rhea" id="RHEA:11852"/>
        <dbReference type="ChEBI" id="CHEBI:16708"/>
        <dbReference type="ChEBI" id="CHEBI:17509"/>
        <dbReference type="ChEBI" id="CHEBI:43474"/>
        <dbReference type="ChEBI" id="CHEBI:58533"/>
        <dbReference type="EC" id="2.4.2.28"/>
    </reaction>
    <physiologicalReaction direction="left-to-right" evidence="9">
        <dbReference type="Rhea" id="RHEA:11853"/>
    </physiologicalReaction>
</comment>